<reference evidence="1 2" key="1">
    <citation type="submission" date="2019-08" db="EMBL/GenBank/DDBJ databases">
        <title>In-depth cultivation of the pig gut microbiome towards novel bacterial diversity and tailored functional studies.</title>
        <authorList>
            <person name="Wylensek D."/>
            <person name="Hitch T.C.A."/>
            <person name="Clavel T."/>
        </authorList>
    </citation>
    <scope>NUCLEOTIDE SEQUENCE [LARGE SCALE GENOMIC DNA]</scope>
    <source>
        <strain evidence="1 2">BSM-380-WT-5A</strain>
    </source>
</reference>
<dbReference type="EMBL" id="VUMS01000003">
    <property type="protein sequence ID" value="MST65622.1"/>
    <property type="molecule type" value="Genomic_DNA"/>
</dbReference>
<keyword evidence="2" id="KW-1185">Reference proteome</keyword>
<dbReference type="AlphaFoldDB" id="A0A7X2P204"/>
<dbReference type="Pfam" id="PF12994">
    <property type="entry name" value="DUF3878"/>
    <property type="match status" value="1"/>
</dbReference>
<sequence>MLADPVEKLKLLLEQGEFELLEEKTEGRISYRLIYLMNDAVESFLVLKNCRMTGEYLADYEGKIETELREYKEENVKSETGFVNHSEKNKYILVVHQGDSVCTLMFTGLEEEVHLYNYGTIGHFWVKRYEYLRQLEYTFAIIRDKREYLGERYCNRREQKLAALADFPPLNYTCYPAISKEYLVERENAWKPAGQALSVMEELLKETGDKQLLRLVRLYAMFPVKILARYIAMQLHRTKHRKVVQLLQQQVRQAAKYYPERKFSGKEEKKFREQRKRAQDCAREWEEKGYRVDIFREEPFTVSRDSVEGKYYVMIWKKGFRNQKVKIEEIL</sequence>
<dbReference type="Proteomes" id="UP000440513">
    <property type="component" value="Unassembled WGS sequence"/>
</dbReference>
<gene>
    <name evidence="1" type="ORF">FYJ57_02490</name>
</gene>
<accession>A0A7X2P204</accession>
<name>A0A7X2P204_9FIRM</name>
<dbReference type="InterPro" id="IPR024538">
    <property type="entry name" value="DUF3878"/>
</dbReference>
<evidence type="ECO:0000313" key="1">
    <source>
        <dbReference type="EMBL" id="MST65622.1"/>
    </source>
</evidence>
<organism evidence="1 2">
    <name type="scientific">Oliverpabstia intestinalis</name>
    <dbReference type="NCBI Taxonomy" id="2606633"/>
    <lineage>
        <taxon>Bacteria</taxon>
        <taxon>Bacillati</taxon>
        <taxon>Bacillota</taxon>
        <taxon>Clostridia</taxon>
        <taxon>Lachnospirales</taxon>
        <taxon>Lachnospiraceae</taxon>
        <taxon>Oliverpabstia</taxon>
    </lineage>
</organism>
<evidence type="ECO:0000313" key="2">
    <source>
        <dbReference type="Proteomes" id="UP000440513"/>
    </source>
</evidence>
<protein>
    <submittedName>
        <fullName evidence="1">Uncharacterized protein</fullName>
    </submittedName>
</protein>
<comment type="caution">
    <text evidence="1">The sequence shown here is derived from an EMBL/GenBank/DDBJ whole genome shotgun (WGS) entry which is preliminary data.</text>
</comment>
<proteinExistence type="predicted"/>